<feature type="region of interest" description="Disordered" evidence="6">
    <location>
        <begin position="40"/>
        <end position="65"/>
    </location>
</feature>
<comment type="similarity">
    <text evidence="5">Belongs to the FKBP-type PPIase family.</text>
</comment>
<dbReference type="RefSeq" id="WP_344756909.1">
    <property type="nucleotide sequence ID" value="NZ_BAABAE010000003.1"/>
</dbReference>
<gene>
    <name evidence="9" type="ORF">GCM10022239_23670</name>
</gene>
<organism evidence="9 10">
    <name type="scientific">Leifsonella bigeumensis</name>
    <dbReference type="NCBI Taxonomy" id="433643"/>
    <lineage>
        <taxon>Bacteria</taxon>
        <taxon>Bacillati</taxon>
        <taxon>Actinomycetota</taxon>
        <taxon>Actinomycetes</taxon>
        <taxon>Micrococcales</taxon>
        <taxon>Microbacteriaceae</taxon>
        <taxon>Leifsonella</taxon>
    </lineage>
</organism>
<reference evidence="10" key="1">
    <citation type="journal article" date="2019" name="Int. J. Syst. Evol. Microbiol.">
        <title>The Global Catalogue of Microorganisms (GCM) 10K type strain sequencing project: providing services to taxonomists for standard genome sequencing and annotation.</title>
        <authorList>
            <consortium name="The Broad Institute Genomics Platform"/>
            <consortium name="The Broad Institute Genome Sequencing Center for Infectious Disease"/>
            <person name="Wu L."/>
            <person name="Ma J."/>
        </authorList>
    </citation>
    <scope>NUCLEOTIDE SEQUENCE [LARGE SCALE GENOMIC DNA]</scope>
    <source>
        <strain evidence="10">JCM 16949</strain>
    </source>
</reference>
<comment type="catalytic activity">
    <reaction evidence="1 4 5">
        <text>[protein]-peptidylproline (omega=180) = [protein]-peptidylproline (omega=0)</text>
        <dbReference type="Rhea" id="RHEA:16237"/>
        <dbReference type="Rhea" id="RHEA-COMP:10747"/>
        <dbReference type="Rhea" id="RHEA-COMP:10748"/>
        <dbReference type="ChEBI" id="CHEBI:83833"/>
        <dbReference type="ChEBI" id="CHEBI:83834"/>
        <dbReference type="EC" id="5.2.1.8"/>
    </reaction>
</comment>
<keyword evidence="2 4" id="KW-0697">Rotamase</keyword>
<dbReference type="InterPro" id="IPR046357">
    <property type="entry name" value="PPIase_dom_sf"/>
</dbReference>
<dbReference type="Pfam" id="PF00254">
    <property type="entry name" value="FKBP_C"/>
    <property type="match status" value="2"/>
</dbReference>
<dbReference type="Gene3D" id="3.10.50.40">
    <property type="match status" value="2"/>
</dbReference>
<accession>A0ABP7FVB6</accession>
<dbReference type="SUPFAM" id="SSF54534">
    <property type="entry name" value="FKBP-like"/>
    <property type="match status" value="2"/>
</dbReference>
<comment type="caution">
    <text evidence="9">The sequence shown here is derived from an EMBL/GenBank/DDBJ whole genome shotgun (WGS) entry which is preliminary data.</text>
</comment>
<dbReference type="Proteomes" id="UP001501004">
    <property type="component" value="Unassembled WGS sequence"/>
</dbReference>
<dbReference type="EMBL" id="BAABAE010000003">
    <property type="protein sequence ID" value="GAA3747385.1"/>
    <property type="molecule type" value="Genomic_DNA"/>
</dbReference>
<keyword evidence="7" id="KW-0732">Signal</keyword>
<feature type="domain" description="PPIase FKBP-type" evidence="8">
    <location>
        <begin position="80"/>
        <end position="171"/>
    </location>
</feature>
<evidence type="ECO:0000256" key="3">
    <source>
        <dbReference type="ARBA" id="ARBA00023235"/>
    </source>
</evidence>
<dbReference type="EC" id="5.2.1.8" evidence="5"/>
<evidence type="ECO:0000256" key="1">
    <source>
        <dbReference type="ARBA" id="ARBA00000971"/>
    </source>
</evidence>
<keyword evidence="3 4" id="KW-0413">Isomerase</keyword>
<evidence type="ECO:0000256" key="5">
    <source>
        <dbReference type="RuleBase" id="RU003915"/>
    </source>
</evidence>
<evidence type="ECO:0000259" key="8">
    <source>
        <dbReference type="PROSITE" id="PS50059"/>
    </source>
</evidence>
<dbReference type="InterPro" id="IPR050689">
    <property type="entry name" value="FKBP-type_PPIase"/>
</dbReference>
<feature type="domain" description="PPIase FKBP-type" evidence="8">
    <location>
        <begin position="231"/>
        <end position="317"/>
    </location>
</feature>
<protein>
    <recommendedName>
        <fullName evidence="5">Peptidyl-prolyl cis-trans isomerase</fullName>
        <ecNumber evidence="5">5.2.1.8</ecNumber>
    </recommendedName>
</protein>
<evidence type="ECO:0000256" key="6">
    <source>
        <dbReference type="SAM" id="MobiDB-lite"/>
    </source>
</evidence>
<dbReference type="PROSITE" id="PS50059">
    <property type="entry name" value="FKBP_PPIASE"/>
    <property type="match status" value="2"/>
</dbReference>
<dbReference type="PANTHER" id="PTHR10516:SF443">
    <property type="entry name" value="FK506-BINDING PROTEIN 59-RELATED"/>
    <property type="match status" value="1"/>
</dbReference>
<evidence type="ECO:0000256" key="7">
    <source>
        <dbReference type="SAM" id="SignalP"/>
    </source>
</evidence>
<feature type="chain" id="PRO_5046499545" description="Peptidyl-prolyl cis-trans isomerase" evidence="7">
    <location>
        <begin position="21"/>
        <end position="317"/>
    </location>
</feature>
<feature type="signal peptide" evidence="7">
    <location>
        <begin position="1"/>
        <end position="20"/>
    </location>
</feature>
<dbReference type="PROSITE" id="PS51257">
    <property type="entry name" value="PROKAR_LIPOPROTEIN"/>
    <property type="match status" value="1"/>
</dbReference>
<dbReference type="PANTHER" id="PTHR10516">
    <property type="entry name" value="PEPTIDYL-PROLYL CIS-TRANS ISOMERASE"/>
    <property type="match status" value="1"/>
</dbReference>
<proteinExistence type="inferred from homology"/>
<sequence>MHKIISSVALAGMVALSLVACSTPSAPDCDVTPSGPASSKIAVSGAADAEPTVTIPSPLDTTETQRTVVTEGDGEVVEPGMYVTTNFVLYNAATGDRIDGSKDFSSSGEFPFVVDGSRILSGIVKIVQCSTVGSRVVGIVPPADAFGKDGPNFGVGATDSLVFVFDIKKVEASEPSAAPVELPTPAEWTQNVPTVDLGGDVPVVTLPATDPPAELELLVIKAGDGDLVTDTSTVTVDYQGTSWDTGEIFDQSYTRGEPSTFPATGVIKGFAAAMVGQKAGATVLVTIPPQYAYGTDPNAHDLGGQTLVFLIQIRKVS</sequence>
<keyword evidence="10" id="KW-1185">Reference proteome</keyword>
<name>A0ABP7FVB6_9MICO</name>
<evidence type="ECO:0000256" key="4">
    <source>
        <dbReference type="PROSITE-ProRule" id="PRU00277"/>
    </source>
</evidence>
<evidence type="ECO:0000256" key="2">
    <source>
        <dbReference type="ARBA" id="ARBA00023110"/>
    </source>
</evidence>
<evidence type="ECO:0000313" key="9">
    <source>
        <dbReference type="EMBL" id="GAA3747385.1"/>
    </source>
</evidence>
<evidence type="ECO:0000313" key="10">
    <source>
        <dbReference type="Proteomes" id="UP001501004"/>
    </source>
</evidence>
<dbReference type="InterPro" id="IPR001179">
    <property type="entry name" value="PPIase_FKBP_dom"/>
</dbReference>